<protein>
    <submittedName>
        <fullName evidence="2">TnsA endonuclease N-terminal domain-containing protein</fullName>
    </submittedName>
</protein>
<dbReference type="Gene3D" id="3.30.420.10">
    <property type="entry name" value="Ribonuclease H-like superfamily/Ribonuclease H"/>
    <property type="match status" value="1"/>
</dbReference>
<name>A0ABQ0A8E2_9GAMM</name>
<proteinExistence type="predicted"/>
<dbReference type="Proteomes" id="UP001465153">
    <property type="component" value="Unassembled WGS sequence"/>
</dbReference>
<keyword evidence="2" id="KW-0255">Endonuclease</keyword>
<keyword evidence="2" id="KW-0378">Hydrolase</keyword>
<dbReference type="EMBL" id="BAABWN010000005">
    <property type="protein sequence ID" value="GAA6167913.1"/>
    <property type="molecule type" value="Genomic_DNA"/>
</dbReference>
<keyword evidence="3" id="KW-1185">Reference proteome</keyword>
<dbReference type="InterPro" id="IPR036397">
    <property type="entry name" value="RNaseH_sf"/>
</dbReference>
<dbReference type="GO" id="GO:0004519">
    <property type="term" value="F:endonuclease activity"/>
    <property type="evidence" value="ECO:0007669"/>
    <property type="project" value="UniProtKB-KW"/>
</dbReference>
<sequence length="872" mass="100667">MRIKRKQLNTHLKKLDIPKVGIAYILRNYDSFAPARKGNGLFGSVHETYASRKNGFTVNSESRHSEAPFLLQCELSPSVLIYFDQPEPIKISYMRRDRRVTHFATYDFLVIEKLDVYLVECKPYKKMLKLVEDQPYKYKKTSDGFTCPPASKAAEKLGLKFKIITDSDFSVSFTRNGLYLLNFIPQINEASGDDISLIQEVIRKNGNRLRMSDLNNSFTQTQIVAGILKQRLFFDIERDLLQYQDNCWIYADKTHLDAIRSAHIEHELIPVTDPIQLKDIPFLWWEGKEWQIVNSNEDSEPALHVRRQYRSVSLTRTELLELILDRELYIMNDPLDRASPNPIKVLCSATASQIEKARFRQLVVDGGSPITSSQRTIYRYKAKFSEAKEKYGDGFIGLIDQSDKKGNRQSRLLPQVEALLEKYFKLALKKSPGPLKFYFDQYVAESEEQTLPVCSMKTFYQRFNKFCPDPKRTLLQKGMRAAYGLGPQPLEISLDKSLPYHGDHVFQLAHIDHSPIEMQFISKLNGEPLQGTMQLSAMYDGYSRKIIAIYLTFEKPSYRNTMMLLRECYKRHGTLPLMIAFDRGSDFESEYVDRTLASLGIHKRRRPVGYSRHGANIERIFGISESEFIHLLEGNKQLQKLGRSLSSTHNPKKEAIWSPSDFAVAVHEYAYQLYPQTFRAGIADTPQHRFTQSLENFDSLPGVVPSSKADFFIRTLPNSRGKDGMNSLNKNQIKFNHLLYRLSKRVDGYNGQKTKVKVKYDPYDVRSIWAKVNNQWVELNTIDPLVRECYDKGIQYAHLEVHGRTRTQARAYRHGNSRPLAVYSNPHEREKAEFSIEQNQTDATDKQSIPTDFQIEIENIDTYSVAGEESIV</sequence>
<dbReference type="PROSITE" id="PS50994">
    <property type="entry name" value="INTEGRASE"/>
    <property type="match status" value="1"/>
</dbReference>
<dbReference type="InterPro" id="IPR001584">
    <property type="entry name" value="Integrase_cat-core"/>
</dbReference>
<dbReference type="RefSeq" id="WP_353302576.1">
    <property type="nucleotide sequence ID" value="NZ_BAABWN010000005.1"/>
</dbReference>
<accession>A0ABQ0A8E2</accession>
<gene>
    <name evidence="2" type="ORF">NBRC116591_17240</name>
</gene>
<evidence type="ECO:0000313" key="2">
    <source>
        <dbReference type="EMBL" id="GAA6167913.1"/>
    </source>
</evidence>
<feature type="domain" description="Integrase catalytic" evidence="1">
    <location>
        <begin position="495"/>
        <end position="694"/>
    </location>
</feature>
<keyword evidence="2" id="KW-0540">Nuclease</keyword>
<evidence type="ECO:0000313" key="3">
    <source>
        <dbReference type="Proteomes" id="UP001465153"/>
    </source>
</evidence>
<dbReference type="InterPro" id="IPR012337">
    <property type="entry name" value="RNaseH-like_sf"/>
</dbReference>
<dbReference type="SUPFAM" id="SSF53098">
    <property type="entry name" value="Ribonuclease H-like"/>
    <property type="match status" value="1"/>
</dbReference>
<reference evidence="2 3" key="1">
    <citation type="submission" date="2024-04" db="EMBL/GenBank/DDBJ databases">
        <title>Draft genome sequence of Sessilibacter corallicola NBRC 116591.</title>
        <authorList>
            <person name="Miyakawa T."/>
            <person name="Kusuya Y."/>
            <person name="Miura T."/>
        </authorList>
    </citation>
    <scope>NUCLEOTIDE SEQUENCE [LARGE SCALE GENOMIC DNA]</scope>
    <source>
        <strain evidence="2 3">KU-00831-HH</strain>
    </source>
</reference>
<evidence type="ECO:0000259" key="1">
    <source>
        <dbReference type="PROSITE" id="PS50994"/>
    </source>
</evidence>
<organism evidence="2 3">
    <name type="scientific">Sessilibacter corallicola</name>
    <dbReference type="NCBI Taxonomy" id="2904075"/>
    <lineage>
        <taxon>Bacteria</taxon>
        <taxon>Pseudomonadati</taxon>
        <taxon>Pseudomonadota</taxon>
        <taxon>Gammaproteobacteria</taxon>
        <taxon>Cellvibrionales</taxon>
        <taxon>Cellvibrionaceae</taxon>
        <taxon>Sessilibacter</taxon>
    </lineage>
</organism>
<comment type="caution">
    <text evidence="2">The sequence shown here is derived from an EMBL/GenBank/DDBJ whole genome shotgun (WGS) entry which is preliminary data.</text>
</comment>